<proteinExistence type="inferred from homology"/>
<dbReference type="GO" id="GO:0042981">
    <property type="term" value="P:regulation of apoptotic process"/>
    <property type="evidence" value="ECO:0007669"/>
    <property type="project" value="InterPro"/>
</dbReference>
<evidence type="ECO:0000259" key="2">
    <source>
        <dbReference type="PROSITE" id="PS50206"/>
    </source>
</evidence>
<reference evidence="3" key="1">
    <citation type="submission" date="2019-08" db="EMBL/GenBank/DDBJ databases">
        <authorList>
            <person name="Kucharzyk K."/>
            <person name="Murdoch R.W."/>
            <person name="Higgins S."/>
            <person name="Loffler F."/>
        </authorList>
    </citation>
    <scope>NUCLEOTIDE SEQUENCE</scope>
</reference>
<dbReference type="EC" id="2.8.1.1" evidence="3"/>
<dbReference type="EMBL" id="VSSQ01008941">
    <property type="protein sequence ID" value="MPM40277.1"/>
    <property type="molecule type" value="Genomic_DNA"/>
</dbReference>
<organism evidence="3">
    <name type="scientific">bioreactor metagenome</name>
    <dbReference type="NCBI Taxonomy" id="1076179"/>
    <lineage>
        <taxon>unclassified sequences</taxon>
        <taxon>metagenomes</taxon>
        <taxon>ecological metagenomes</taxon>
    </lineage>
</organism>
<dbReference type="InterPro" id="IPR001763">
    <property type="entry name" value="Rhodanese-like_dom"/>
</dbReference>
<dbReference type="AlphaFoldDB" id="A0A644ZHS2"/>
<comment type="caution">
    <text evidence="3">The sequence shown here is derived from an EMBL/GenBank/DDBJ whole genome shotgun (WGS) entry which is preliminary data.</text>
</comment>
<protein>
    <submittedName>
        <fullName evidence="3">Thiosulfate sulfurtransferase GlpE</fullName>
        <ecNumber evidence="3">2.8.1.1</ecNumber>
    </submittedName>
</protein>
<sequence>MVVNCAGRTRSIVGAQTLIDAGIPNPVVSLRNGTMDWLLTGRQLAYGRKPQLPEPSAERLQAARQRAENVAQRAGVQRIGDAELARFEAETRERSLYRFDVRTRAEYEAGHLEGWRWAPGGQLVQATDEYVGTRGARIVLADWDGVRALTTAAWLAQLGGWEVFVYAPAARAVRVTGAEPVRVLSLHTSHPLIAPLQAADKVSAGSARVFDIDSRTAYERQHIAGAQFVAPDRIKELVLADYPDDHALLLTSPDGVLAQAVAAELRAQTGREVWAIAGGTAAWAAVGLPLGSADGAVVLTADDDQAYSPYGFSDLALRDAGFVDYLDWELGLVGQLEREGHTGIRLI</sequence>
<name>A0A644ZHS2_9ZZZZ</name>
<evidence type="ECO:0000313" key="3">
    <source>
        <dbReference type="EMBL" id="MPM40277.1"/>
    </source>
</evidence>
<dbReference type="Pfam" id="PF00581">
    <property type="entry name" value="Rhodanese"/>
    <property type="match status" value="2"/>
</dbReference>
<comment type="similarity">
    <text evidence="1">Belongs to the Bcl-2 family.</text>
</comment>
<gene>
    <name evidence="3" type="primary">glpE_22</name>
    <name evidence="3" type="ORF">SDC9_86917</name>
</gene>
<feature type="domain" description="Rhodanese" evidence="2">
    <location>
        <begin position="203"/>
        <end position="292"/>
    </location>
</feature>
<evidence type="ECO:0000256" key="1">
    <source>
        <dbReference type="ARBA" id="ARBA00009458"/>
    </source>
</evidence>
<accession>A0A644ZHS2</accession>
<feature type="domain" description="Rhodanese" evidence="2">
    <location>
        <begin position="100"/>
        <end position="159"/>
    </location>
</feature>
<dbReference type="PROSITE" id="PS01258">
    <property type="entry name" value="BH2"/>
    <property type="match status" value="1"/>
</dbReference>
<dbReference type="SMART" id="SM00450">
    <property type="entry name" value="RHOD"/>
    <property type="match status" value="2"/>
</dbReference>
<dbReference type="SUPFAM" id="SSF52821">
    <property type="entry name" value="Rhodanese/Cell cycle control phosphatase"/>
    <property type="match status" value="3"/>
</dbReference>
<keyword evidence="3" id="KW-0808">Transferase</keyword>
<dbReference type="Gene3D" id="3.40.250.10">
    <property type="entry name" value="Rhodanese-like domain"/>
    <property type="match status" value="2"/>
</dbReference>
<dbReference type="GO" id="GO:0004792">
    <property type="term" value="F:thiosulfate-cyanide sulfurtransferase activity"/>
    <property type="evidence" value="ECO:0007669"/>
    <property type="project" value="UniProtKB-EC"/>
</dbReference>
<dbReference type="InterPro" id="IPR036873">
    <property type="entry name" value="Rhodanese-like_dom_sf"/>
</dbReference>
<feature type="domain" description="Rhodanese" evidence="2">
    <location>
        <begin position="2"/>
        <end position="46"/>
    </location>
</feature>
<dbReference type="PROSITE" id="PS50206">
    <property type="entry name" value="RHODANESE_3"/>
    <property type="match status" value="3"/>
</dbReference>
<dbReference type="InterPro" id="IPR020726">
    <property type="entry name" value="Bcl2_BH2_motif_CS"/>
</dbReference>